<dbReference type="Proteomes" id="UP000300879">
    <property type="component" value="Chromosome"/>
</dbReference>
<protein>
    <submittedName>
        <fullName evidence="2">Uncharacterized protein</fullName>
    </submittedName>
</protein>
<reference evidence="2 3" key="1">
    <citation type="submission" date="2019-05" db="EMBL/GenBank/DDBJ databases">
        <authorList>
            <person name="Chen C."/>
        </authorList>
    </citation>
    <scope>NUCLEOTIDE SEQUENCE [LARGE SCALE GENOMIC DNA]</scope>
    <source>
        <strain evidence="2 3">HB172198</strain>
    </source>
</reference>
<gene>
    <name evidence="2" type="ORF">E6C60_3106</name>
</gene>
<feature type="compositionally biased region" description="Basic and acidic residues" evidence="1">
    <location>
        <begin position="1"/>
        <end position="12"/>
    </location>
</feature>
<evidence type="ECO:0000313" key="3">
    <source>
        <dbReference type="Proteomes" id="UP000300879"/>
    </source>
</evidence>
<dbReference type="EMBL" id="CP040396">
    <property type="protein sequence ID" value="QCT03817.1"/>
    <property type="molecule type" value="Genomic_DNA"/>
</dbReference>
<feature type="compositionally biased region" description="Low complexity" evidence="1">
    <location>
        <begin position="17"/>
        <end position="30"/>
    </location>
</feature>
<dbReference type="KEGG" id="palo:E6C60_3106"/>
<evidence type="ECO:0000313" key="2">
    <source>
        <dbReference type="EMBL" id="QCT03817.1"/>
    </source>
</evidence>
<evidence type="ECO:0000256" key="1">
    <source>
        <dbReference type="SAM" id="MobiDB-lite"/>
    </source>
</evidence>
<feature type="region of interest" description="Disordered" evidence="1">
    <location>
        <begin position="1"/>
        <end position="30"/>
    </location>
</feature>
<dbReference type="RefSeq" id="WP_138226634.1">
    <property type="nucleotide sequence ID" value="NZ_CP040396.1"/>
</dbReference>
<name>A0A4P8XLZ5_9BACL</name>
<accession>A0A4P8XLZ5</accession>
<dbReference type="AlphaFoldDB" id="A0A4P8XLZ5"/>
<keyword evidence="3" id="KW-1185">Reference proteome</keyword>
<proteinExistence type="predicted"/>
<organism evidence="2 3">
    <name type="scientific">Paenibacillus algicola</name>
    <dbReference type="NCBI Taxonomy" id="2565926"/>
    <lineage>
        <taxon>Bacteria</taxon>
        <taxon>Bacillati</taxon>
        <taxon>Bacillota</taxon>
        <taxon>Bacilli</taxon>
        <taxon>Bacillales</taxon>
        <taxon>Paenibacillaceae</taxon>
        <taxon>Paenibacillus</taxon>
    </lineage>
</organism>
<dbReference type="OrthoDB" id="2662814at2"/>
<sequence length="109" mass="12055">MATKRERDKEQQEQEQQDITAASAPEAPAAADKPVQLMYIGPSIRKNGISLRTNQVFLGGHPAYLKPLYTDYPHIRALFVPVVTLQESLKQIRKTGTALNHAALSMKGV</sequence>